<evidence type="ECO:0000313" key="3">
    <source>
        <dbReference type="EMBL" id="QJA87424.1"/>
    </source>
</evidence>
<dbReference type="EMBL" id="MT144969">
    <property type="protein sequence ID" value="QJI02013.1"/>
    <property type="molecule type" value="Genomic_DNA"/>
</dbReference>
<evidence type="ECO:0000313" key="5">
    <source>
        <dbReference type="EMBL" id="QJB02019.1"/>
    </source>
</evidence>
<dbReference type="AlphaFoldDB" id="A0A6H1ZYW9"/>
<accession>A0A6H1ZYW9</accession>
<evidence type="ECO:0000313" key="6">
    <source>
        <dbReference type="EMBL" id="QJI02013.1"/>
    </source>
</evidence>
<dbReference type="EMBL" id="MT143752">
    <property type="protein sequence ID" value="QJB02019.1"/>
    <property type="molecule type" value="Genomic_DNA"/>
</dbReference>
<name>A0A6H1ZYW9_9ZZZZ</name>
<protein>
    <submittedName>
        <fullName evidence="1">Uncharacterized protein</fullName>
    </submittedName>
</protein>
<proteinExistence type="predicted"/>
<dbReference type="EMBL" id="MT144357">
    <property type="protein sequence ID" value="QJA52652.1"/>
    <property type="molecule type" value="Genomic_DNA"/>
</dbReference>
<dbReference type="EMBL" id="MT141903">
    <property type="protein sequence ID" value="QJA71828.1"/>
    <property type="molecule type" value="Genomic_DNA"/>
</dbReference>
<evidence type="ECO:0000313" key="2">
    <source>
        <dbReference type="EMBL" id="QJA71828.1"/>
    </source>
</evidence>
<dbReference type="EMBL" id="MT143582">
    <property type="protein sequence ID" value="QJA98457.1"/>
    <property type="molecule type" value="Genomic_DNA"/>
</dbReference>
<gene>
    <name evidence="4" type="ORF">MM171A01766_0010</name>
    <name evidence="5" type="ORF">MM171B01570_0010</name>
    <name evidence="2" type="ORF">MM415A03028_0003</name>
    <name evidence="3" type="ORF">MM415B02996_0004</name>
    <name evidence="1" type="ORF">TM448A02857_0003</name>
    <name evidence="6" type="ORF">TM448B02871_0003</name>
</gene>
<evidence type="ECO:0000313" key="4">
    <source>
        <dbReference type="EMBL" id="QJA98457.1"/>
    </source>
</evidence>
<evidence type="ECO:0000313" key="1">
    <source>
        <dbReference type="EMBL" id="QJA52652.1"/>
    </source>
</evidence>
<reference evidence="1" key="1">
    <citation type="submission" date="2020-03" db="EMBL/GenBank/DDBJ databases">
        <title>The deep terrestrial virosphere.</title>
        <authorList>
            <person name="Holmfeldt K."/>
            <person name="Nilsson E."/>
            <person name="Simone D."/>
            <person name="Lopez-Fernandez M."/>
            <person name="Wu X."/>
            <person name="de Brujin I."/>
            <person name="Lundin D."/>
            <person name="Andersson A."/>
            <person name="Bertilsson S."/>
            <person name="Dopson M."/>
        </authorList>
    </citation>
    <scope>NUCLEOTIDE SEQUENCE</scope>
    <source>
        <strain evidence="4">MM171A01766</strain>
        <strain evidence="5">MM171B01570</strain>
        <strain evidence="2">MM415A03028</strain>
        <strain evidence="3">MM415B02996</strain>
        <strain evidence="1">TM448A02857</strain>
        <strain evidence="6">TM448B02871</strain>
    </source>
</reference>
<sequence>MAKTTGQYIPPEDKHLYEAALEVARPDGSVRKAYPKQIPATATSIQIPCRYQFKLCADIFLSQPDLEQAAWLEAWETYQWADRAWGPLVGPRGRAWWYGQAAIHSKWYYTYYIELTLQSLYANIYPDWIKLSTWQSFLWTRLVWD</sequence>
<dbReference type="EMBL" id="MT142705">
    <property type="protein sequence ID" value="QJA87424.1"/>
    <property type="molecule type" value="Genomic_DNA"/>
</dbReference>
<organism evidence="1">
    <name type="scientific">viral metagenome</name>
    <dbReference type="NCBI Taxonomy" id="1070528"/>
    <lineage>
        <taxon>unclassified sequences</taxon>
        <taxon>metagenomes</taxon>
        <taxon>organismal metagenomes</taxon>
    </lineage>
</organism>